<dbReference type="Gene3D" id="3.40.50.2300">
    <property type="match status" value="2"/>
</dbReference>
<dbReference type="EMBL" id="CP035913">
    <property type="protein sequence ID" value="QBE62129.1"/>
    <property type="molecule type" value="Genomic_DNA"/>
</dbReference>
<dbReference type="SUPFAM" id="SSF47413">
    <property type="entry name" value="lambda repressor-like DNA-binding domains"/>
    <property type="match status" value="1"/>
</dbReference>
<proteinExistence type="predicted"/>
<keyword evidence="2" id="KW-0238">DNA-binding</keyword>
<dbReference type="PANTHER" id="PTHR30146:SF138">
    <property type="entry name" value="TRANSCRIPTIONAL REGULATORY PROTEIN"/>
    <property type="match status" value="1"/>
</dbReference>
<dbReference type="InterPro" id="IPR046335">
    <property type="entry name" value="LacI/GalR-like_sensor"/>
</dbReference>
<dbReference type="Pfam" id="PF00356">
    <property type="entry name" value="LacI"/>
    <property type="match status" value="1"/>
</dbReference>
<dbReference type="Proteomes" id="UP000290637">
    <property type="component" value="Chromosome"/>
</dbReference>
<dbReference type="SMART" id="SM00354">
    <property type="entry name" value="HTH_LACI"/>
    <property type="match status" value="1"/>
</dbReference>
<dbReference type="CDD" id="cd06267">
    <property type="entry name" value="PBP1_LacI_sugar_binding-like"/>
    <property type="match status" value="1"/>
</dbReference>
<gene>
    <name evidence="5" type="ORF">EWM63_03300</name>
</gene>
<dbReference type="AlphaFoldDB" id="A0A4P6KSN0"/>
<dbReference type="PANTHER" id="PTHR30146">
    <property type="entry name" value="LACI-RELATED TRANSCRIPTIONAL REPRESSOR"/>
    <property type="match status" value="1"/>
</dbReference>
<protein>
    <submittedName>
        <fullName evidence="5">LacI family transcriptional regulator</fullName>
    </submittedName>
</protein>
<dbReference type="CDD" id="cd01392">
    <property type="entry name" value="HTH_LacI"/>
    <property type="match status" value="1"/>
</dbReference>
<dbReference type="KEGG" id="plue:EWM63_03300"/>
<dbReference type="InterPro" id="IPR028082">
    <property type="entry name" value="Peripla_BP_I"/>
</dbReference>
<dbReference type="GO" id="GO:0003700">
    <property type="term" value="F:DNA-binding transcription factor activity"/>
    <property type="evidence" value="ECO:0007669"/>
    <property type="project" value="TreeGrafter"/>
</dbReference>
<dbReference type="PROSITE" id="PS50932">
    <property type="entry name" value="HTH_LACI_2"/>
    <property type="match status" value="1"/>
</dbReference>
<dbReference type="RefSeq" id="WP_130185266.1">
    <property type="nucleotide sequence ID" value="NZ_CP035913.1"/>
</dbReference>
<evidence type="ECO:0000259" key="4">
    <source>
        <dbReference type="PROSITE" id="PS50932"/>
    </source>
</evidence>
<sequence length="351" mass="37687">MKKQAVTLVQVAAKAGVAVMTASRAISGDGYVSEETRNKVLAAADALGYAPNALARVMKGGRTNVLGVVVNDLSSVVVNAFVSALTEEVRKYEMDLFIYNSSVQLDEQAQRRHGQLLHGLWDGLIYVLPRMTDEYLAALEASGSPVVLVNFCRRPTTLPVVLGDNFNGARDAVASLVAQGHARIAFIRGSHWTGQSAERERGYRQAMADAGLPVDERWVAQGTFSEKSGLEAGQALFALDPRPTAVFAANDEMALGCMNAARALGLRLPEDVSLVGFDDVPGAVTAQPPLTTLRHPLALMAQATVQELMRRVLHEPGTRQRVEFPAEMVMRGSTAPIATAPAAAKRRTRKA</sequence>
<evidence type="ECO:0000313" key="5">
    <source>
        <dbReference type="EMBL" id="QBE62129.1"/>
    </source>
</evidence>
<name>A0A4P6KSN0_9BURK</name>
<keyword evidence="6" id="KW-1185">Reference proteome</keyword>
<evidence type="ECO:0000256" key="2">
    <source>
        <dbReference type="ARBA" id="ARBA00023125"/>
    </source>
</evidence>
<dbReference type="OrthoDB" id="9805642at2"/>
<dbReference type="InterPro" id="IPR000843">
    <property type="entry name" value="HTH_LacI"/>
</dbReference>
<dbReference type="GO" id="GO:0000976">
    <property type="term" value="F:transcription cis-regulatory region binding"/>
    <property type="evidence" value="ECO:0007669"/>
    <property type="project" value="TreeGrafter"/>
</dbReference>
<feature type="domain" description="HTH lacI-type" evidence="4">
    <location>
        <begin position="6"/>
        <end position="60"/>
    </location>
</feature>
<organism evidence="5 6">
    <name type="scientific">Pseudoduganella lutea</name>
    <dbReference type="NCBI Taxonomy" id="321985"/>
    <lineage>
        <taxon>Bacteria</taxon>
        <taxon>Pseudomonadati</taxon>
        <taxon>Pseudomonadota</taxon>
        <taxon>Betaproteobacteria</taxon>
        <taxon>Burkholderiales</taxon>
        <taxon>Oxalobacteraceae</taxon>
        <taxon>Telluria group</taxon>
        <taxon>Pseudoduganella</taxon>
    </lineage>
</organism>
<dbReference type="Gene3D" id="1.10.260.40">
    <property type="entry name" value="lambda repressor-like DNA-binding domains"/>
    <property type="match status" value="1"/>
</dbReference>
<accession>A0A4P6KSN0</accession>
<evidence type="ECO:0000256" key="1">
    <source>
        <dbReference type="ARBA" id="ARBA00023015"/>
    </source>
</evidence>
<dbReference type="Pfam" id="PF13377">
    <property type="entry name" value="Peripla_BP_3"/>
    <property type="match status" value="1"/>
</dbReference>
<evidence type="ECO:0000256" key="3">
    <source>
        <dbReference type="ARBA" id="ARBA00023163"/>
    </source>
</evidence>
<keyword evidence="1" id="KW-0805">Transcription regulation</keyword>
<keyword evidence="3" id="KW-0804">Transcription</keyword>
<reference evidence="5 6" key="1">
    <citation type="submission" date="2019-02" db="EMBL/GenBank/DDBJ databases">
        <title>Draft Genome Sequences of Six Type Strains of the Genus Massilia.</title>
        <authorList>
            <person name="Miess H."/>
            <person name="Frediansyhah A."/>
            <person name="Gross H."/>
        </authorList>
    </citation>
    <scope>NUCLEOTIDE SEQUENCE [LARGE SCALE GENOMIC DNA]</scope>
    <source>
        <strain evidence="5 6">DSM 17473</strain>
    </source>
</reference>
<dbReference type="SUPFAM" id="SSF53822">
    <property type="entry name" value="Periplasmic binding protein-like I"/>
    <property type="match status" value="1"/>
</dbReference>
<evidence type="ECO:0000313" key="6">
    <source>
        <dbReference type="Proteomes" id="UP000290637"/>
    </source>
</evidence>
<dbReference type="InterPro" id="IPR010982">
    <property type="entry name" value="Lambda_DNA-bd_dom_sf"/>
</dbReference>